<dbReference type="AlphaFoldDB" id="A0AA94EFZ6"/>
<evidence type="ECO:0000256" key="1">
    <source>
        <dbReference type="SAM" id="Coils"/>
    </source>
</evidence>
<name>A0AA94EFZ6_9GAMM</name>
<proteinExistence type="predicted"/>
<evidence type="ECO:0000313" key="4">
    <source>
        <dbReference type="Proteomes" id="UP000286680"/>
    </source>
</evidence>
<evidence type="ECO:0000313" key="3">
    <source>
        <dbReference type="EMBL" id="RUO45156.1"/>
    </source>
</evidence>
<evidence type="ECO:0000256" key="2">
    <source>
        <dbReference type="SAM" id="MobiDB-lite"/>
    </source>
</evidence>
<feature type="coiled-coil region" evidence="1">
    <location>
        <begin position="4"/>
        <end position="31"/>
    </location>
</feature>
<sequence>MPTNEELQQENAALREEVAALKEQLKQQAQDNARLTEWLLELPEKPPAIRPDGSQPKRNVKPAAGGLFGKVKKVLKKADAKTELPSSDVELLRQSDWFDAEWYLHTYPDVKQSGMNPVLHYAIHGGKEGRDPSPQFNSRWYLGFHTDVAEQGLNPLVHYLRQGMKEGREIQPSDKADL</sequence>
<gene>
    <name evidence="3" type="ORF">CWE23_03810</name>
</gene>
<keyword evidence="1" id="KW-0175">Coiled coil</keyword>
<keyword evidence="4" id="KW-1185">Reference proteome</keyword>
<dbReference type="EMBL" id="PIPS01000001">
    <property type="protein sequence ID" value="RUO45156.1"/>
    <property type="molecule type" value="Genomic_DNA"/>
</dbReference>
<reference evidence="4" key="1">
    <citation type="journal article" date="2018" name="Front. Microbiol.">
        <title>Genome-Based Analysis Reveals the Taxonomy and Diversity of the Family Idiomarinaceae.</title>
        <authorList>
            <person name="Liu Y."/>
            <person name="Lai Q."/>
            <person name="Shao Z."/>
        </authorList>
    </citation>
    <scope>NUCLEOTIDE SEQUENCE [LARGE SCALE GENOMIC DNA]</scope>
    <source>
        <strain evidence="4">SN-14</strain>
    </source>
</reference>
<dbReference type="Proteomes" id="UP000286680">
    <property type="component" value="Unassembled WGS sequence"/>
</dbReference>
<protein>
    <submittedName>
        <fullName evidence="3">Uncharacterized protein</fullName>
    </submittedName>
</protein>
<accession>A0AA94EFZ6</accession>
<organism evidence="3 4">
    <name type="scientific">Idiomarina aquatica</name>
    <dbReference type="NCBI Taxonomy" id="1327752"/>
    <lineage>
        <taxon>Bacteria</taxon>
        <taxon>Pseudomonadati</taxon>
        <taxon>Pseudomonadota</taxon>
        <taxon>Gammaproteobacteria</taxon>
        <taxon>Alteromonadales</taxon>
        <taxon>Idiomarinaceae</taxon>
        <taxon>Idiomarina</taxon>
    </lineage>
</organism>
<dbReference type="RefSeq" id="WP_126819536.1">
    <property type="nucleotide sequence ID" value="NZ_PIPS01000001.1"/>
</dbReference>
<feature type="region of interest" description="Disordered" evidence="2">
    <location>
        <begin position="44"/>
        <end position="63"/>
    </location>
</feature>
<comment type="caution">
    <text evidence="3">The sequence shown here is derived from an EMBL/GenBank/DDBJ whole genome shotgun (WGS) entry which is preliminary data.</text>
</comment>